<evidence type="ECO:0000313" key="2">
    <source>
        <dbReference type="EMBL" id="CAJ0571873.1"/>
    </source>
</evidence>
<name>A0AA36FXN5_9BILA</name>
<comment type="caution">
    <text evidence="2">The sequence shown here is derived from an EMBL/GenBank/DDBJ whole genome shotgun (WGS) entry which is preliminary data.</text>
</comment>
<sequence length="291" mass="32958">MELGTWSAIIVIVTMVLCLCILACTSGKKLPVRDIPEEAKEAANELTILLGFLESKTFFRNSACLQAVEQRWGSLWPNTPRFKFFLHMRQATAGHEIGASLGLTTGMPGKVRPFPAAANFGQENPDRCIPGQAKMTDQGQASFLQAFELQGLQAALEIILDGQSHPVLFDRESEQLLTAQYLDKCQKTRYRFLIARNDDDLDTEERRRLCEELSADPEKPRKVWLLRTVPSAGVAGIWTVEDRRFEEFKDDTTHMLWKDFPMMEITEFPNPDEFSRAQMVFQRLVVGGQGI</sequence>
<accession>A0AA36FXN5</accession>
<feature type="non-terminal residue" evidence="2">
    <location>
        <position position="1"/>
    </location>
</feature>
<keyword evidence="1" id="KW-0472">Membrane</keyword>
<evidence type="ECO:0000313" key="3">
    <source>
        <dbReference type="Proteomes" id="UP001177023"/>
    </source>
</evidence>
<proteinExistence type="predicted"/>
<evidence type="ECO:0000256" key="1">
    <source>
        <dbReference type="SAM" id="Phobius"/>
    </source>
</evidence>
<organism evidence="2 3">
    <name type="scientific">Mesorhabditis spiculigera</name>
    <dbReference type="NCBI Taxonomy" id="96644"/>
    <lineage>
        <taxon>Eukaryota</taxon>
        <taxon>Metazoa</taxon>
        <taxon>Ecdysozoa</taxon>
        <taxon>Nematoda</taxon>
        <taxon>Chromadorea</taxon>
        <taxon>Rhabditida</taxon>
        <taxon>Rhabditina</taxon>
        <taxon>Rhabditomorpha</taxon>
        <taxon>Rhabditoidea</taxon>
        <taxon>Rhabditidae</taxon>
        <taxon>Mesorhabditinae</taxon>
        <taxon>Mesorhabditis</taxon>
    </lineage>
</organism>
<dbReference type="AlphaFoldDB" id="A0AA36FXN5"/>
<dbReference type="EMBL" id="CATQJA010002585">
    <property type="protein sequence ID" value="CAJ0571873.1"/>
    <property type="molecule type" value="Genomic_DNA"/>
</dbReference>
<keyword evidence="3" id="KW-1185">Reference proteome</keyword>
<protein>
    <submittedName>
        <fullName evidence="2">Uncharacterized protein</fullName>
    </submittedName>
</protein>
<keyword evidence="1" id="KW-1133">Transmembrane helix</keyword>
<reference evidence="2" key="1">
    <citation type="submission" date="2023-06" db="EMBL/GenBank/DDBJ databases">
        <authorList>
            <person name="Delattre M."/>
        </authorList>
    </citation>
    <scope>NUCLEOTIDE SEQUENCE</scope>
    <source>
        <strain evidence="2">AF72</strain>
    </source>
</reference>
<feature type="transmembrane region" description="Helical" evidence="1">
    <location>
        <begin position="6"/>
        <end position="25"/>
    </location>
</feature>
<gene>
    <name evidence="2" type="ORF">MSPICULIGERA_LOCUS10271</name>
</gene>
<dbReference type="Proteomes" id="UP001177023">
    <property type="component" value="Unassembled WGS sequence"/>
</dbReference>
<keyword evidence="1" id="KW-0812">Transmembrane</keyword>